<gene>
    <name evidence="1" type="ORF">ACFORO_42650</name>
</gene>
<reference evidence="2" key="1">
    <citation type="journal article" date="2019" name="Int. J. Syst. Evol. Microbiol.">
        <title>The Global Catalogue of Microorganisms (GCM) 10K type strain sequencing project: providing services to taxonomists for standard genome sequencing and annotation.</title>
        <authorList>
            <consortium name="The Broad Institute Genomics Platform"/>
            <consortium name="The Broad Institute Genome Sequencing Center for Infectious Disease"/>
            <person name="Wu L."/>
            <person name="Ma J."/>
        </authorList>
    </citation>
    <scope>NUCLEOTIDE SEQUENCE [LARGE SCALE GENOMIC DNA]</scope>
    <source>
        <strain evidence="2">CGMCC 4.7682</strain>
    </source>
</reference>
<organism evidence="1 2">
    <name type="scientific">Amycolatopsis halotolerans</name>
    <dbReference type="NCBI Taxonomy" id="330083"/>
    <lineage>
        <taxon>Bacteria</taxon>
        <taxon>Bacillati</taxon>
        <taxon>Actinomycetota</taxon>
        <taxon>Actinomycetes</taxon>
        <taxon>Pseudonocardiales</taxon>
        <taxon>Pseudonocardiaceae</taxon>
        <taxon>Amycolatopsis</taxon>
    </lineage>
</organism>
<accession>A0ABV7R0J9</accession>
<name>A0ABV7R0J9_9PSEU</name>
<keyword evidence="2" id="KW-1185">Reference proteome</keyword>
<evidence type="ECO:0000313" key="1">
    <source>
        <dbReference type="EMBL" id="MFC3516923.1"/>
    </source>
</evidence>
<evidence type="ECO:0000313" key="2">
    <source>
        <dbReference type="Proteomes" id="UP001595764"/>
    </source>
</evidence>
<dbReference type="Proteomes" id="UP001595764">
    <property type="component" value="Unassembled WGS sequence"/>
</dbReference>
<proteinExistence type="predicted"/>
<protein>
    <submittedName>
        <fullName evidence="1">Uncharacterized protein</fullName>
    </submittedName>
</protein>
<dbReference type="RefSeq" id="WP_377870217.1">
    <property type="nucleotide sequence ID" value="NZ_JBHMAY010000021.1"/>
</dbReference>
<dbReference type="EMBL" id="JBHRWI010000070">
    <property type="protein sequence ID" value="MFC3516923.1"/>
    <property type="molecule type" value="Genomic_DNA"/>
</dbReference>
<comment type="caution">
    <text evidence="1">The sequence shown here is derived from an EMBL/GenBank/DDBJ whole genome shotgun (WGS) entry which is preliminary data.</text>
</comment>
<sequence length="59" mass="6442">MLHTETAAVETETQDGDKSVTVSLRFSDGNYSSGSRAHLTWAAGRALLRRLSEIYGEAK</sequence>